<organism evidence="1 2">
    <name type="scientific">Roseospira navarrensis</name>
    <dbReference type="NCBI Taxonomy" id="140058"/>
    <lineage>
        <taxon>Bacteria</taxon>
        <taxon>Pseudomonadati</taxon>
        <taxon>Pseudomonadota</taxon>
        <taxon>Alphaproteobacteria</taxon>
        <taxon>Rhodospirillales</taxon>
        <taxon>Rhodospirillaceae</taxon>
        <taxon>Roseospira</taxon>
    </lineage>
</organism>
<accession>A0A7X1ZHG7</accession>
<reference evidence="1 2" key="1">
    <citation type="submission" date="2019-10" db="EMBL/GenBank/DDBJ databases">
        <title>Draft whole-genome sequence of the purple nonsulfur photosynthetic bacterium Roseospira navarrensis DSM 15114.</title>
        <authorList>
            <person name="Kyndt J.A."/>
            <person name="Meyer T.E."/>
        </authorList>
    </citation>
    <scope>NUCLEOTIDE SEQUENCE [LARGE SCALE GENOMIC DNA]</scope>
    <source>
        <strain evidence="1 2">DSM 15114</strain>
    </source>
</reference>
<proteinExistence type="predicted"/>
<evidence type="ECO:0000313" key="1">
    <source>
        <dbReference type="EMBL" id="MQX38621.1"/>
    </source>
</evidence>
<dbReference type="OrthoDB" id="6086824at2"/>
<dbReference type="RefSeq" id="WP_153347257.1">
    <property type="nucleotide sequence ID" value="NZ_WIVE01000167.1"/>
</dbReference>
<keyword evidence="2" id="KW-1185">Reference proteome</keyword>
<protein>
    <submittedName>
        <fullName evidence="1">Uncharacterized protein</fullName>
    </submittedName>
</protein>
<dbReference type="AlphaFoldDB" id="A0A7X1ZHG7"/>
<dbReference type="EMBL" id="WIVE01000167">
    <property type="protein sequence ID" value="MQX38621.1"/>
    <property type="molecule type" value="Genomic_DNA"/>
</dbReference>
<gene>
    <name evidence="1" type="ORF">GHC57_19115</name>
</gene>
<comment type="caution">
    <text evidence="1">The sequence shown here is derived from an EMBL/GenBank/DDBJ whole genome shotgun (WGS) entry which is preliminary data.</text>
</comment>
<dbReference type="Proteomes" id="UP000434582">
    <property type="component" value="Unassembled WGS sequence"/>
</dbReference>
<evidence type="ECO:0000313" key="2">
    <source>
        <dbReference type="Proteomes" id="UP000434582"/>
    </source>
</evidence>
<name>A0A7X1ZHG7_9PROT</name>
<sequence>MDVNTFPKFLQPTLRLFLSVDLVGSTALKQAGSFPIKKPDEDSTLSELGAEWFNEVAEFYRKIEELFTREWDHYKATVANKYDWPVGNDPEFWKINGDEIIYFKELSESRECYATFVCWLNVVEQFRSHLAGNRSPLDVKASAWLAGFPIANSEVILRLIPLSPGPHHVVTGGLKRRRT</sequence>